<dbReference type="InterPro" id="IPR017937">
    <property type="entry name" value="Thioredoxin_CS"/>
</dbReference>
<dbReference type="SUPFAM" id="SSF52833">
    <property type="entry name" value="Thioredoxin-like"/>
    <property type="match status" value="1"/>
</dbReference>
<dbReference type="Proteomes" id="UP000002630">
    <property type="component" value="Unassembled WGS sequence"/>
</dbReference>
<evidence type="ECO:0000259" key="1">
    <source>
        <dbReference type="PROSITE" id="PS51352"/>
    </source>
</evidence>
<dbReference type="InterPro" id="IPR036249">
    <property type="entry name" value="Thioredoxin-like_sf"/>
</dbReference>
<accession>D8LPV5</accession>
<keyword evidence="3" id="KW-1185">Reference proteome</keyword>
<dbReference type="InParanoid" id="D8LPV5"/>
<protein>
    <submittedName>
        <fullName evidence="2">Disulfide-isomerase A6</fullName>
    </submittedName>
</protein>
<feature type="domain" description="Thioredoxin" evidence="1">
    <location>
        <begin position="22"/>
        <end position="201"/>
    </location>
</feature>
<dbReference type="AlphaFoldDB" id="D8LPV5"/>
<dbReference type="OrthoDB" id="2121326at2759"/>
<sequence>MISVSKRWTASKAVLAAAWALVAAVAGVPTVDAMYSSSSDVVQVDDKSFKETVLKSDGVWLVEFYAPWCGHCKSLKSDWEKSASALKGVVGVAAVDATESKGLASKYGIKGPKEGPWAPRWVWGNPQGPRSAGLSATGSRVRQKPPEPAALRLASMMSLLPGVHGSGISEGSESGAMGAVVAVVDPARAEGILRAIKTRGKVATGVAWGGMVTTAGGGSGVVRLV</sequence>
<proteinExistence type="predicted"/>
<gene>
    <name evidence="2" type="ORF">Esi_0538_0004</name>
</gene>
<dbReference type="GO" id="GO:0034976">
    <property type="term" value="P:response to endoplasmic reticulum stress"/>
    <property type="evidence" value="ECO:0007669"/>
    <property type="project" value="TreeGrafter"/>
</dbReference>
<reference evidence="2 3" key="1">
    <citation type="journal article" date="2010" name="Nature">
        <title>The Ectocarpus genome and the independent evolution of multicellularity in brown algae.</title>
        <authorList>
            <person name="Cock J.M."/>
            <person name="Sterck L."/>
            <person name="Rouze P."/>
            <person name="Scornet D."/>
            <person name="Allen A.E."/>
            <person name="Amoutzias G."/>
            <person name="Anthouard V."/>
            <person name="Artiguenave F."/>
            <person name="Aury J.M."/>
            <person name="Badger J.H."/>
            <person name="Beszteri B."/>
            <person name="Billiau K."/>
            <person name="Bonnet E."/>
            <person name="Bothwell J.H."/>
            <person name="Bowler C."/>
            <person name="Boyen C."/>
            <person name="Brownlee C."/>
            <person name="Carrano C.J."/>
            <person name="Charrier B."/>
            <person name="Cho G.Y."/>
            <person name="Coelho S.M."/>
            <person name="Collen J."/>
            <person name="Corre E."/>
            <person name="Da Silva C."/>
            <person name="Delage L."/>
            <person name="Delaroque N."/>
            <person name="Dittami S.M."/>
            <person name="Doulbeau S."/>
            <person name="Elias M."/>
            <person name="Farnham G."/>
            <person name="Gachon C.M."/>
            <person name="Gschloessl B."/>
            <person name="Heesch S."/>
            <person name="Jabbari K."/>
            <person name="Jubin C."/>
            <person name="Kawai H."/>
            <person name="Kimura K."/>
            <person name="Kloareg B."/>
            <person name="Kupper F.C."/>
            <person name="Lang D."/>
            <person name="Le Bail A."/>
            <person name="Leblanc C."/>
            <person name="Lerouge P."/>
            <person name="Lohr M."/>
            <person name="Lopez P.J."/>
            <person name="Martens C."/>
            <person name="Maumus F."/>
            <person name="Michel G."/>
            <person name="Miranda-Saavedra D."/>
            <person name="Morales J."/>
            <person name="Moreau H."/>
            <person name="Motomura T."/>
            <person name="Nagasato C."/>
            <person name="Napoli C.A."/>
            <person name="Nelson D.R."/>
            <person name="Nyvall-Collen P."/>
            <person name="Peters A.F."/>
            <person name="Pommier C."/>
            <person name="Potin P."/>
            <person name="Poulain J."/>
            <person name="Quesneville H."/>
            <person name="Read B."/>
            <person name="Rensing S.A."/>
            <person name="Ritter A."/>
            <person name="Rousvoal S."/>
            <person name="Samanta M."/>
            <person name="Samson G."/>
            <person name="Schroeder D.C."/>
            <person name="Segurens B."/>
            <person name="Strittmatter M."/>
            <person name="Tonon T."/>
            <person name="Tregear J.W."/>
            <person name="Valentin K."/>
            <person name="von Dassow P."/>
            <person name="Yamagishi T."/>
            <person name="Van de Peer Y."/>
            <person name="Wincker P."/>
        </authorList>
    </citation>
    <scope>NUCLEOTIDE SEQUENCE [LARGE SCALE GENOMIC DNA]</scope>
    <source>
        <strain evidence="3">Ec32 / CCAP1310/4</strain>
    </source>
</reference>
<dbReference type="eggNOG" id="KOG0191">
    <property type="taxonomic scope" value="Eukaryota"/>
</dbReference>
<dbReference type="STRING" id="2880.D8LPV5"/>
<dbReference type="Gene3D" id="3.40.30.10">
    <property type="entry name" value="Glutaredoxin"/>
    <property type="match status" value="1"/>
</dbReference>
<evidence type="ECO:0000313" key="2">
    <source>
        <dbReference type="EMBL" id="CBN79876.1"/>
    </source>
</evidence>
<name>D8LPV5_ECTSI</name>
<dbReference type="GO" id="GO:0005788">
    <property type="term" value="C:endoplasmic reticulum lumen"/>
    <property type="evidence" value="ECO:0007669"/>
    <property type="project" value="TreeGrafter"/>
</dbReference>
<dbReference type="EMBL" id="FN649760">
    <property type="protein sequence ID" value="CBN79876.1"/>
    <property type="molecule type" value="Genomic_DNA"/>
</dbReference>
<dbReference type="PANTHER" id="PTHR45815:SF3">
    <property type="entry name" value="PROTEIN DISULFIDE-ISOMERASE A6"/>
    <property type="match status" value="1"/>
</dbReference>
<dbReference type="Pfam" id="PF00085">
    <property type="entry name" value="Thioredoxin"/>
    <property type="match status" value="1"/>
</dbReference>
<dbReference type="PROSITE" id="PS51352">
    <property type="entry name" value="THIOREDOXIN_2"/>
    <property type="match status" value="1"/>
</dbReference>
<organism evidence="2 3">
    <name type="scientific">Ectocarpus siliculosus</name>
    <name type="common">Brown alga</name>
    <name type="synonym">Conferva siliculosa</name>
    <dbReference type="NCBI Taxonomy" id="2880"/>
    <lineage>
        <taxon>Eukaryota</taxon>
        <taxon>Sar</taxon>
        <taxon>Stramenopiles</taxon>
        <taxon>Ochrophyta</taxon>
        <taxon>PX clade</taxon>
        <taxon>Phaeophyceae</taxon>
        <taxon>Ectocarpales</taxon>
        <taxon>Ectocarpaceae</taxon>
        <taxon>Ectocarpus</taxon>
    </lineage>
</organism>
<dbReference type="InterPro" id="IPR013766">
    <property type="entry name" value="Thioredoxin_domain"/>
</dbReference>
<evidence type="ECO:0000313" key="3">
    <source>
        <dbReference type="Proteomes" id="UP000002630"/>
    </source>
</evidence>
<dbReference type="GO" id="GO:0015035">
    <property type="term" value="F:protein-disulfide reductase activity"/>
    <property type="evidence" value="ECO:0007669"/>
    <property type="project" value="TreeGrafter"/>
</dbReference>
<dbReference type="PROSITE" id="PS00194">
    <property type="entry name" value="THIOREDOXIN_1"/>
    <property type="match status" value="1"/>
</dbReference>
<dbReference type="GO" id="GO:0016853">
    <property type="term" value="F:isomerase activity"/>
    <property type="evidence" value="ECO:0007669"/>
    <property type="project" value="UniProtKB-KW"/>
</dbReference>
<dbReference type="PANTHER" id="PTHR45815">
    <property type="entry name" value="PROTEIN DISULFIDE-ISOMERASE A6"/>
    <property type="match status" value="1"/>
</dbReference>